<dbReference type="NCBIfam" id="NF002872">
    <property type="entry name" value="PRK03202.1"/>
    <property type="match status" value="1"/>
</dbReference>
<dbReference type="PIRSF" id="PIRSF000532">
    <property type="entry name" value="ATP_PFK_prok"/>
    <property type="match status" value="1"/>
</dbReference>
<dbReference type="GO" id="GO:0046872">
    <property type="term" value="F:metal ion binding"/>
    <property type="evidence" value="ECO:0007669"/>
    <property type="project" value="UniProtKB-KW"/>
</dbReference>
<dbReference type="SUPFAM" id="SSF53784">
    <property type="entry name" value="Phosphofructokinase"/>
    <property type="match status" value="1"/>
</dbReference>
<feature type="binding site" evidence="15">
    <location>
        <begin position="21"/>
        <end position="25"/>
    </location>
    <ligand>
        <name>ADP</name>
        <dbReference type="ChEBI" id="CHEBI:456216"/>
        <note>allosteric activator; ligand shared between dimeric partners</note>
    </ligand>
</feature>
<name>A0A9D1HZH1_9FIRM</name>
<accession>A0A9D1HZH1</accession>
<feature type="binding site" description="in other chain" evidence="15">
    <location>
        <begin position="125"/>
        <end position="127"/>
    </location>
    <ligand>
        <name>substrate</name>
        <note>ligand shared between dimeric partners</note>
    </ligand>
</feature>
<evidence type="ECO:0000256" key="12">
    <source>
        <dbReference type="ARBA" id="ARBA00022842"/>
    </source>
</evidence>
<comment type="subcellular location">
    <subcellularLocation>
        <location evidence="3 15">Cytoplasm</location>
    </subcellularLocation>
</comment>
<organism evidence="17 18">
    <name type="scientific">Candidatus Allocopromorpha excrementigallinarum</name>
    <dbReference type="NCBI Taxonomy" id="2840742"/>
    <lineage>
        <taxon>Bacteria</taxon>
        <taxon>Bacillati</taxon>
        <taxon>Bacillota</taxon>
        <taxon>Clostridia</taxon>
        <taxon>Eubacteriales</taxon>
        <taxon>Eubacteriaceae</taxon>
        <taxon>Eubacteriaceae incertae sedis</taxon>
        <taxon>Candidatus Allocopromorpha</taxon>
    </lineage>
</organism>
<evidence type="ECO:0000256" key="14">
    <source>
        <dbReference type="ARBA" id="ARBA00048070"/>
    </source>
</evidence>
<feature type="binding site" evidence="15">
    <location>
        <position position="103"/>
    </location>
    <ligand>
        <name>Mg(2+)</name>
        <dbReference type="ChEBI" id="CHEBI:18420"/>
        <note>catalytic</note>
    </ligand>
</feature>
<dbReference type="AlphaFoldDB" id="A0A9D1HZH1"/>
<evidence type="ECO:0000256" key="8">
    <source>
        <dbReference type="ARBA" id="ARBA00022723"/>
    </source>
</evidence>
<feature type="binding site" description="in other chain" evidence="15">
    <location>
        <begin position="250"/>
        <end position="253"/>
    </location>
    <ligand>
        <name>substrate</name>
        <note>ligand shared between dimeric partners</note>
    </ligand>
</feature>
<dbReference type="Gene3D" id="3.40.50.460">
    <property type="entry name" value="Phosphofructokinase domain"/>
    <property type="match status" value="1"/>
</dbReference>
<reference evidence="17" key="1">
    <citation type="submission" date="2020-10" db="EMBL/GenBank/DDBJ databases">
        <authorList>
            <person name="Gilroy R."/>
        </authorList>
    </citation>
    <scope>NUCLEOTIDE SEQUENCE</scope>
    <source>
        <strain evidence="17">ChiHcec3-6078</strain>
    </source>
</reference>
<comment type="caution">
    <text evidence="15">Lacks conserved residue(s) required for the propagation of feature annotation.</text>
</comment>
<dbReference type="PRINTS" id="PR00476">
    <property type="entry name" value="PHFRCTKINASE"/>
</dbReference>
<comment type="pathway">
    <text evidence="4 15">Carbohydrate degradation; glycolysis; D-glyceraldehyde 3-phosphate and glycerone phosphate from D-glucose: step 3/4.</text>
</comment>
<protein>
    <recommendedName>
        <fullName evidence="15">ATP-dependent 6-phosphofructokinase</fullName>
        <shortName evidence="15">ATP-PFK</shortName>
        <shortName evidence="15">Phosphofructokinase</shortName>
        <ecNumber evidence="15">2.7.1.11</ecNumber>
    </recommendedName>
    <alternativeName>
        <fullName evidence="15">Phosphohexokinase</fullName>
    </alternativeName>
</protein>
<dbReference type="HAMAP" id="MF_00339">
    <property type="entry name" value="Phosphofructokinase_I_B1"/>
    <property type="match status" value="1"/>
</dbReference>
<keyword evidence="5 15" id="KW-0963">Cytoplasm</keyword>
<evidence type="ECO:0000313" key="17">
    <source>
        <dbReference type="EMBL" id="HIU25451.1"/>
    </source>
</evidence>
<proteinExistence type="inferred from homology"/>
<dbReference type="FunFam" id="3.40.50.450:FF:000001">
    <property type="entry name" value="ATP-dependent 6-phosphofructokinase"/>
    <property type="match status" value="1"/>
</dbReference>
<feature type="binding site" description="in other chain" evidence="15">
    <location>
        <begin position="185"/>
        <end position="187"/>
    </location>
    <ligand>
        <name>ADP</name>
        <dbReference type="ChEBI" id="CHEBI:456216"/>
        <note>allosteric activator; ligand shared between dimeric partners</note>
    </ligand>
</feature>
<feature type="binding site" description="in other chain" evidence="15">
    <location>
        <position position="222"/>
    </location>
    <ligand>
        <name>substrate</name>
        <note>ligand shared between dimeric partners</note>
    </ligand>
</feature>
<feature type="binding site" evidence="15">
    <location>
        <position position="11"/>
    </location>
    <ligand>
        <name>ATP</name>
        <dbReference type="ChEBI" id="CHEBI:30616"/>
    </ligand>
</feature>
<dbReference type="EMBL" id="DVMP01000063">
    <property type="protein sequence ID" value="HIU25451.1"/>
    <property type="molecule type" value="Genomic_DNA"/>
</dbReference>
<feature type="binding site" evidence="15">
    <location>
        <position position="244"/>
    </location>
    <ligand>
        <name>substrate</name>
        <note>ligand shared between dimeric partners</note>
    </ligand>
</feature>
<evidence type="ECO:0000256" key="9">
    <source>
        <dbReference type="ARBA" id="ARBA00022741"/>
    </source>
</evidence>
<evidence type="ECO:0000256" key="2">
    <source>
        <dbReference type="ARBA" id="ARBA00002659"/>
    </source>
</evidence>
<evidence type="ECO:0000256" key="10">
    <source>
        <dbReference type="ARBA" id="ARBA00022777"/>
    </source>
</evidence>
<sequence>MDKIGVLTSGGDAPGMNAAIRAAVRRGISMGMDVYGIERGYEGLLDGEIKKMEWYHVGDILQRGGTILRTARSERFMKREWQEKAADILDTFGIKGLVVIGGDGSFRGGAALSRLGIRVMGVPGTIDNDLGYTDRTIGFDTAVNTVLSLISNIRDTSSAHERATIVEVMGRNCGDIALHAGLAGGADAILVPEEEPDINSLCRRVIKGQQSGKLHSIIVKAEGVNIGTEQLRKILQEKTGRETRTVVPGYIQRGGTPTGADRILASLTASRAAELLYNDEDSRAIGIAGGIITACPLEEAVEMKRAFDAELYRMAQVLS</sequence>
<evidence type="ECO:0000256" key="3">
    <source>
        <dbReference type="ARBA" id="ARBA00004496"/>
    </source>
</evidence>
<feature type="binding site" evidence="15">
    <location>
        <begin position="72"/>
        <end position="73"/>
    </location>
    <ligand>
        <name>ATP</name>
        <dbReference type="ChEBI" id="CHEBI:30616"/>
    </ligand>
</feature>
<dbReference type="Pfam" id="PF00365">
    <property type="entry name" value="PFK"/>
    <property type="match status" value="1"/>
</dbReference>
<keyword evidence="7 15" id="KW-0808">Transferase</keyword>
<evidence type="ECO:0000256" key="13">
    <source>
        <dbReference type="ARBA" id="ARBA00023152"/>
    </source>
</evidence>
<dbReference type="GO" id="GO:0003872">
    <property type="term" value="F:6-phosphofructokinase activity"/>
    <property type="evidence" value="ECO:0007669"/>
    <property type="project" value="UniProtKB-UniRule"/>
</dbReference>
<dbReference type="InterPro" id="IPR012003">
    <property type="entry name" value="ATP_PFK_prok-type"/>
</dbReference>
<reference evidence="17" key="2">
    <citation type="journal article" date="2021" name="PeerJ">
        <title>Extensive microbial diversity within the chicken gut microbiome revealed by metagenomics and culture.</title>
        <authorList>
            <person name="Gilroy R."/>
            <person name="Ravi A."/>
            <person name="Getino M."/>
            <person name="Pursley I."/>
            <person name="Horton D.L."/>
            <person name="Alikhan N.F."/>
            <person name="Baker D."/>
            <person name="Gharbi K."/>
            <person name="Hall N."/>
            <person name="Watson M."/>
            <person name="Adriaenssens E.M."/>
            <person name="Foster-Nyarko E."/>
            <person name="Jarju S."/>
            <person name="Secka A."/>
            <person name="Antonio M."/>
            <person name="Oren A."/>
            <person name="Chaudhuri R.R."/>
            <person name="La Ragione R."/>
            <person name="Hildebrand F."/>
            <person name="Pallen M.J."/>
        </authorList>
    </citation>
    <scope>NUCLEOTIDE SEQUENCE</scope>
    <source>
        <strain evidence="17">ChiHcec3-6078</strain>
    </source>
</reference>
<feature type="binding site" evidence="15">
    <location>
        <begin position="102"/>
        <end position="105"/>
    </location>
    <ligand>
        <name>ATP</name>
        <dbReference type="ChEBI" id="CHEBI:30616"/>
    </ligand>
</feature>
<keyword evidence="10 15" id="KW-0418">Kinase</keyword>
<keyword evidence="11 15" id="KW-0067">ATP-binding</keyword>
<dbReference type="GO" id="GO:0006002">
    <property type="term" value="P:fructose 6-phosphate metabolic process"/>
    <property type="evidence" value="ECO:0007669"/>
    <property type="project" value="InterPro"/>
</dbReference>
<keyword evidence="9 15" id="KW-0547">Nucleotide-binding</keyword>
<dbReference type="InterPro" id="IPR022953">
    <property type="entry name" value="ATP_PFK"/>
</dbReference>
<comment type="subunit">
    <text evidence="15">Homotetramer.</text>
</comment>
<dbReference type="FunFam" id="3.40.50.460:FF:000002">
    <property type="entry name" value="ATP-dependent 6-phosphofructokinase"/>
    <property type="match status" value="1"/>
</dbReference>
<dbReference type="InterPro" id="IPR012828">
    <property type="entry name" value="PFKA_ATP_prok"/>
</dbReference>
<dbReference type="GO" id="GO:0030388">
    <property type="term" value="P:fructose 1,6-bisphosphate metabolic process"/>
    <property type="evidence" value="ECO:0007669"/>
    <property type="project" value="TreeGrafter"/>
</dbReference>
<feature type="binding site" description="in other chain" evidence="15">
    <location>
        <position position="154"/>
    </location>
    <ligand>
        <name>ADP</name>
        <dbReference type="ChEBI" id="CHEBI:456216"/>
        <note>allosteric activator; ligand shared between dimeric partners</note>
    </ligand>
</feature>
<dbReference type="InterPro" id="IPR035966">
    <property type="entry name" value="PKF_sf"/>
</dbReference>
<feature type="domain" description="Phosphofructokinase" evidence="16">
    <location>
        <begin position="3"/>
        <end position="276"/>
    </location>
</feature>
<evidence type="ECO:0000259" key="16">
    <source>
        <dbReference type="Pfam" id="PF00365"/>
    </source>
</evidence>
<evidence type="ECO:0000256" key="5">
    <source>
        <dbReference type="ARBA" id="ARBA00022490"/>
    </source>
</evidence>
<evidence type="ECO:0000256" key="1">
    <source>
        <dbReference type="ARBA" id="ARBA00001946"/>
    </source>
</evidence>
<evidence type="ECO:0000313" key="18">
    <source>
        <dbReference type="Proteomes" id="UP000824090"/>
    </source>
</evidence>
<keyword evidence="6 15" id="KW-0021">Allosteric enzyme</keyword>
<keyword evidence="13 15" id="KW-0324">Glycolysis</keyword>
<feature type="binding site" description="in other chain" evidence="15">
    <location>
        <begin position="169"/>
        <end position="171"/>
    </location>
    <ligand>
        <name>substrate</name>
        <note>ligand shared between dimeric partners</note>
    </ligand>
</feature>
<comment type="cofactor">
    <cofactor evidence="1 15">
        <name>Mg(2+)</name>
        <dbReference type="ChEBI" id="CHEBI:18420"/>
    </cofactor>
</comment>
<dbReference type="Proteomes" id="UP000824090">
    <property type="component" value="Unassembled WGS sequence"/>
</dbReference>
<comment type="catalytic activity">
    <reaction evidence="14 15">
        <text>beta-D-fructose 6-phosphate + ATP = beta-D-fructose 1,6-bisphosphate + ADP + H(+)</text>
        <dbReference type="Rhea" id="RHEA:16109"/>
        <dbReference type="ChEBI" id="CHEBI:15378"/>
        <dbReference type="ChEBI" id="CHEBI:30616"/>
        <dbReference type="ChEBI" id="CHEBI:32966"/>
        <dbReference type="ChEBI" id="CHEBI:57634"/>
        <dbReference type="ChEBI" id="CHEBI:456216"/>
        <dbReference type="EC" id="2.7.1.11"/>
    </reaction>
</comment>
<evidence type="ECO:0000256" key="11">
    <source>
        <dbReference type="ARBA" id="ARBA00022840"/>
    </source>
</evidence>
<gene>
    <name evidence="15" type="primary">pfkA</name>
    <name evidence="17" type="ORF">IAC50_02990</name>
</gene>
<comment type="activity regulation">
    <text evidence="15">Allosterically activated by ADP and other diphosphonucleosides, and allosterically inhibited by phosphoenolpyruvate.</text>
</comment>
<comment type="similarity">
    <text evidence="15">Belongs to the phosphofructokinase type A (PFKA) family. ATP-dependent PFK group I subfamily. Prokaryotic clade 'B1' sub-subfamily.</text>
</comment>
<dbReference type="GO" id="GO:0005524">
    <property type="term" value="F:ATP binding"/>
    <property type="evidence" value="ECO:0007669"/>
    <property type="project" value="UniProtKB-KW"/>
</dbReference>
<evidence type="ECO:0000256" key="4">
    <source>
        <dbReference type="ARBA" id="ARBA00004679"/>
    </source>
</evidence>
<evidence type="ECO:0000256" key="15">
    <source>
        <dbReference type="HAMAP-Rule" id="MF_00339"/>
    </source>
</evidence>
<dbReference type="GO" id="GO:0061621">
    <property type="term" value="P:canonical glycolysis"/>
    <property type="evidence" value="ECO:0007669"/>
    <property type="project" value="TreeGrafter"/>
</dbReference>
<keyword evidence="12 15" id="KW-0460">Magnesium</keyword>
<dbReference type="Gene3D" id="3.40.50.450">
    <property type="match status" value="1"/>
</dbReference>
<evidence type="ECO:0000256" key="6">
    <source>
        <dbReference type="ARBA" id="ARBA00022533"/>
    </source>
</evidence>
<keyword evidence="8 15" id="KW-0479">Metal-binding</keyword>
<dbReference type="InterPro" id="IPR000023">
    <property type="entry name" value="Phosphofructokinase_dom"/>
</dbReference>
<dbReference type="GO" id="GO:0070095">
    <property type="term" value="F:fructose-6-phosphate binding"/>
    <property type="evidence" value="ECO:0007669"/>
    <property type="project" value="TreeGrafter"/>
</dbReference>
<feature type="binding site" description="in other chain" evidence="15">
    <location>
        <begin position="213"/>
        <end position="215"/>
    </location>
    <ligand>
        <name>ADP</name>
        <dbReference type="ChEBI" id="CHEBI:456216"/>
        <note>allosteric activator; ligand shared between dimeric partners</note>
    </ligand>
</feature>
<dbReference type="EC" id="2.7.1.11" evidence="15"/>
<dbReference type="GO" id="GO:0048029">
    <property type="term" value="F:monosaccharide binding"/>
    <property type="evidence" value="ECO:0007669"/>
    <property type="project" value="TreeGrafter"/>
</dbReference>
<dbReference type="PANTHER" id="PTHR13697:SF4">
    <property type="entry name" value="ATP-DEPENDENT 6-PHOSPHOFRUCTOKINASE"/>
    <property type="match status" value="1"/>
</dbReference>
<dbReference type="GO" id="GO:0042802">
    <property type="term" value="F:identical protein binding"/>
    <property type="evidence" value="ECO:0007669"/>
    <property type="project" value="TreeGrafter"/>
</dbReference>
<feature type="active site" description="Proton acceptor" evidence="15">
    <location>
        <position position="127"/>
    </location>
</feature>
<comment type="function">
    <text evidence="2 15">Catalyzes the phosphorylation of D-fructose 6-phosphate to fructose 1,6-bisphosphate by ATP, the first committing step of glycolysis.</text>
</comment>
<dbReference type="PANTHER" id="PTHR13697">
    <property type="entry name" value="PHOSPHOFRUCTOKINASE"/>
    <property type="match status" value="1"/>
</dbReference>
<feature type="binding site" evidence="15">
    <location>
        <position position="162"/>
    </location>
    <ligand>
        <name>substrate</name>
        <note>ligand shared between dimeric partners</note>
    </ligand>
</feature>
<dbReference type="GO" id="GO:0005945">
    <property type="term" value="C:6-phosphofructokinase complex"/>
    <property type="evidence" value="ECO:0007669"/>
    <property type="project" value="TreeGrafter"/>
</dbReference>
<evidence type="ECO:0000256" key="7">
    <source>
        <dbReference type="ARBA" id="ARBA00022679"/>
    </source>
</evidence>
<comment type="caution">
    <text evidence="17">The sequence shown here is derived from an EMBL/GenBank/DDBJ whole genome shotgun (WGS) entry which is preliminary data.</text>
</comment>
<dbReference type="GO" id="GO:0016208">
    <property type="term" value="F:AMP binding"/>
    <property type="evidence" value="ECO:0007669"/>
    <property type="project" value="TreeGrafter"/>
</dbReference>